<organism evidence="2 3">
    <name type="scientific">Streptomyces atratus</name>
    <dbReference type="NCBI Taxonomy" id="1893"/>
    <lineage>
        <taxon>Bacteria</taxon>
        <taxon>Bacillati</taxon>
        <taxon>Actinomycetota</taxon>
        <taxon>Actinomycetes</taxon>
        <taxon>Kitasatosporales</taxon>
        <taxon>Streptomycetaceae</taxon>
        <taxon>Streptomyces</taxon>
    </lineage>
</organism>
<dbReference type="AlphaFoldDB" id="A0A2Z5JM66"/>
<feature type="transmembrane region" description="Helical" evidence="1">
    <location>
        <begin position="372"/>
        <end position="391"/>
    </location>
</feature>
<name>A0A2Z5JM66_STRAR</name>
<keyword evidence="1" id="KW-0812">Transmembrane</keyword>
<proteinExistence type="predicted"/>
<dbReference type="Pfam" id="PF13795">
    <property type="entry name" value="HupE_UreJ_2"/>
    <property type="match status" value="1"/>
</dbReference>
<dbReference type="KEGG" id="sata:C5746_36445"/>
<evidence type="ECO:0000313" key="3">
    <source>
        <dbReference type="Proteomes" id="UP000252698"/>
    </source>
</evidence>
<dbReference type="RefSeq" id="WP_114247936.1">
    <property type="nucleotide sequence ID" value="NZ_CP027306.1"/>
</dbReference>
<feature type="transmembrane region" description="Helical" evidence="1">
    <location>
        <begin position="278"/>
        <end position="297"/>
    </location>
</feature>
<reference evidence="2 3" key="1">
    <citation type="journal article" date="2018" name="Front. Microbiol.">
        <title>Genome Sequencing of Streptomyces atratus SCSIOZH16 and Activation Production of Nocardamine via Metabolic Engineering.</title>
        <authorList>
            <person name="Li Y."/>
            <person name="Zhang C."/>
            <person name="Liu C."/>
            <person name="Ju J."/>
            <person name="Ma J."/>
        </authorList>
    </citation>
    <scope>NUCLEOTIDE SEQUENCE [LARGE SCALE GENOMIC DNA]</scope>
    <source>
        <strain evidence="2 3">SCSIO_ZH16</strain>
    </source>
</reference>
<gene>
    <name evidence="2" type="ORF">C5746_36445</name>
</gene>
<feature type="transmembrane region" description="Helical" evidence="1">
    <location>
        <begin position="340"/>
        <end position="365"/>
    </location>
</feature>
<keyword evidence="1" id="KW-1133">Transmembrane helix</keyword>
<keyword evidence="1" id="KW-0472">Membrane</keyword>
<feature type="transmembrane region" description="Helical" evidence="1">
    <location>
        <begin position="218"/>
        <end position="242"/>
    </location>
</feature>
<dbReference type="EMBL" id="CP027306">
    <property type="protein sequence ID" value="AXE81530.1"/>
    <property type="molecule type" value="Genomic_DNA"/>
</dbReference>
<accession>A0A2Z5JM66</accession>
<evidence type="ECO:0008006" key="4">
    <source>
        <dbReference type="Google" id="ProtNLM"/>
    </source>
</evidence>
<dbReference type="InterPro" id="IPR032809">
    <property type="entry name" value="Put_HupE_UreJ"/>
</dbReference>
<evidence type="ECO:0000256" key="1">
    <source>
        <dbReference type="SAM" id="Phobius"/>
    </source>
</evidence>
<protein>
    <recommendedName>
        <fullName evidence="4">Hydrogenase/urease accessory protein HupE</fullName>
    </recommendedName>
</protein>
<feature type="transmembrane region" description="Helical" evidence="1">
    <location>
        <begin position="249"/>
        <end position="272"/>
    </location>
</feature>
<dbReference type="Proteomes" id="UP000252698">
    <property type="component" value="Chromosome"/>
</dbReference>
<evidence type="ECO:0000313" key="2">
    <source>
        <dbReference type="EMBL" id="AXE81530.1"/>
    </source>
</evidence>
<dbReference type="GeneID" id="95523829"/>
<sequence>MRPAPLPLPAPLPFSWLSRLRQRRLPAALLTTVAALMAVLVAGLVHPAPAAAHDATSTAYVEVEGAGARVEATLDLEYDLLMKSAWLYAEAYEAKDRAEQLHQLDTHAEAVTEYVTGRFAVTRDGTSCTPRRVGEAGVRTRGTRPFAVLTLAYDCAGGADGTYTVSSALFPDAESFVHSTETIVHYDIDGQRGSQVLSAAEPALETGGHHESHQIVEFFLLGTEHLLFGLDHILFLLSLLIGARGLRDIVLTATAFTAAHSVTFLLAATGVVNVPGSVVEPVIAASIAVVALAGVVLRDQEGSGRWRLLAVFLFGLVHGLGFAGALGIDESWSWELLLSLLSFNVGIEAVQLGIIAAVFPLLALLRRTPAHRWALPAMTAPIVIVSLYWVWDRVAVAA</sequence>
<feature type="transmembrane region" description="Helical" evidence="1">
    <location>
        <begin position="309"/>
        <end position="328"/>
    </location>
</feature>